<dbReference type="InterPro" id="IPR050428">
    <property type="entry name" value="TCS_sensor_his_kinase"/>
</dbReference>
<evidence type="ECO:0000256" key="11">
    <source>
        <dbReference type="SAM" id="Phobius"/>
    </source>
</evidence>
<evidence type="ECO:0000256" key="6">
    <source>
        <dbReference type="ARBA" id="ARBA00022692"/>
    </source>
</evidence>
<dbReference type="PANTHER" id="PTHR45436:SF1">
    <property type="entry name" value="SENSOR PROTEIN QSEC"/>
    <property type="match status" value="1"/>
</dbReference>
<accession>A0A843S6S2</accession>
<gene>
    <name evidence="14" type="ORF">GEV01_00250</name>
</gene>
<evidence type="ECO:0000259" key="12">
    <source>
        <dbReference type="PROSITE" id="PS50109"/>
    </source>
</evidence>
<dbReference type="PRINTS" id="PR00344">
    <property type="entry name" value="BCTRLSENSOR"/>
</dbReference>
<dbReference type="EC" id="2.7.13.3" evidence="3"/>
<dbReference type="InterPro" id="IPR003594">
    <property type="entry name" value="HATPase_dom"/>
</dbReference>
<dbReference type="PANTHER" id="PTHR45436">
    <property type="entry name" value="SENSOR HISTIDINE KINASE YKOH"/>
    <property type="match status" value="1"/>
</dbReference>
<evidence type="ECO:0000259" key="13">
    <source>
        <dbReference type="PROSITE" id="PS50885"/>
    </source>
</evidence>
<evidence type="ECO:0000256" key="8">
    <source>
        <dbReference type="ARBA" id="ARBA00022989"/>
    </source>
</evidence>
<comment type="catalytic activity">
    <reaction evidence="1">
        <text>ATP + protein L-histidine = ADP + protein N-phospho-L-histidine.</text>
        <dbReference type="EC" id="2.7.13.3"/>
    </reaction>
</comment>
<dbReference type="InterPro" id="IPR005467">
    <property type="entry name" value="His_kinase_dom"/>
</dbReference>
<dbReference type="SUPFAM" id="SSF55874">
    <property type="entry name" value="ATPase domain of HSP90 chaperone/DNA topoisomerase II/histidine kinase"/>
    <property type="match status" value="1"/>
</dbReference>
<evidence type="ECO:0000313" key="15">
    <source>
        <dbReference type="Proteomes" id="UP000444318"/>
    </source>
</evidence>
<dbReference type="Pfam" id="PF00512">
    <property type="entry name" value="HisKA"/>
    <property type="match status" value="1"/>
</dbReference>
<dbReference type="InterPro" id="IPR004358">
    <property type="entry name" value="Sig_transdc_His_kin-like_C"/>
</dbReference>
<dbReference type="Gene3D" id="1.10.287.130">
    <property type="match status" value="1"/>
</dbReference>
<dbReference type="CDD" id="cd00075">
    <property type="entry name" value="HATPase"/>
    <property type="match status" value="1"/>
</dbReference>
<keyword evidence="6 11" id="KW-0812">Transmembrane</keyword>
<organism evidence="14 15">
    <name type="scientific">Rugamonas rivuli</name>
    <dbReference type="NCBI Taxonomy" id="2743358"/>
    <lineage>
        <taxon>Bacteria</taxon>
        <taxon>Pseudomonadati</taxon>
        <taxon>Pseudomonadota</taxon>
        <taxon>Betaproteobacteria</taxon>
        <taxon>Burkholderiales</taxon>
        <taxon>Oxalobacteraceae</taxon>
        <taxon>Telluria group</taxon>
        <taxon>Rugamonas</taxon>
    </lineage>
</organism>
<dbReference type="CDD" id="cd00082">
    <property type="entry name" value="HisKA"/>
    <property type="match status" value="1"/>
</dbReference>
<evidence type="ECO:0000256" key="9">
    <source>
        <dbReference type="ARBA" id="ARBA00023012"/>
    </source>
</evidence>
<dbReference type="GO" id="GO:0000155">
    <property type="term" value="F:phosphorelay sensor kinase activity"/>
    <property type="evidence" value="ECO:0007669"/>
    <property type="project" value="InterPro"/>
</dbReference>
<evidence type="ECO:0000256" key="1">
    <source>
        <dbReference type="ARBA" id="ARBA00000085"/>
    </source>
</evidence>
<dbReference type="SUPFAM" id="SSF47384">
    <property type="entry name" value="Homodimeric domain of signal transducing histidine kinase"/>
    <property type="match status" value="1"/>
</dbReference>
<dbReference type="RefSeq" id="WP_152800606.1">
    <property type="nucleotide sequence ID" value="NZ_WHUF01000001.1"/>
</dbReference>
<dbReference type="EMBL" id="WHUF01000001">
    <property type="protein sequence ID" value="MQA17933.1"/>
    <property type="molecule type" value="Genomic_DNA"/>
</dbReference>
<dbReference type="Gene3D" id="3.30.565.10">
    <property type="entry name" value="Histidine kinase-like ATPase, C-terminal domain"/>
    <property type="match status" value="1"/>
</dbReference>
<evidence type="ECO:0000256" key="10">
    <source>
        <dbReference type="ARBA" id="ARBA00023136"/>
    </source>
</evidence>
<evidence type="ECO:0000313" key="14">
    <source>
        <dbReference type="EMBL" id="MQA17933.1"/>
    </source>
</evidence>
<comment type="subcellular location">
    <subcellularLocation>
        <location evidence="2">Membrane</location>
    </subcellularLocation>
</comment>
<dbReference type="AlphaFoldDB" id="A0A843S6S2"/>
<dbReference type="Pfam" id="PF02518">
    <property type="entry name" value="HATPase_c"/>
    <property type="match status" value="1"/>
</dbReference>
<feature type="transmembrane region" description="Helical" evidence="11">
    <location>
        <begin position="168"/>
        <end position="192"/>
    </location>
</feature>
<protein>
    <recommendedName>
        <fullName evidence="3">histidine kinase</fullName>
        <ecNumber evidence="3">2.7.13.3</ecNumber>
    </recommendedName>
</protein>
<keyword evidence="4" id="KW-0597">Phosphoprotein</keyword>
<feature type="domain" description="HAMP" evidence="13">
    <location>
        <begin position="193"/>
        <end position="245"/>
    </location>
</feature>
<evidence type="ECO:0000256" key="5">
    <source>
        <dbReference type="ARBA" id="ARBA00022679"/>
    </source>
</evidence>
<keyword evidence="9" id="KW-0902">Two-component regulatory system</keyword>
<keyword evidence="15" id="KW-1185">Reference proteome</keyword>
<feature type="transmembrane region" description="Helical" evidence="11">
    <location>
        <begin position="12"/>
        <end position="33"/>
    </location>
</feature>
<keyword evidence="7 14" id="KW-0418">Kinase</keyword>
<dbReference type="PROSITE" id="PS50109">
    <property type="entry name" value="HIS_KIN"/>
    <property type="match status" value="1"/>
</dbReference>
<dbReference type="InterPro" id="IPR003661">
    <property type="entry name" value="HisK_dim/P_dom"/>
</dbReference>
<dbReference type="Pfam" id="PF08521">
    <property type="entry name" value="2CSK_N"/>
    <property type="match status" value="1"/>
</dbReference>
<dbReference type="PROSITE" id="PS50885">
    <property type="entry name" value="HAMP"/>
    <property type="match status" value="1"/>
</dbReference>
<proteinExistence type="predicted"/>
<comment type="caution">
    <text evidence="14">The sequence shown here is derived from an EMBL/GenBank/DDBJ whole genome shotgun (WGS) entry which is preliminary data.</text>
</comment>
<dbReference type="GO" id="GO:0005886">
    <property type="term" value="C:plasma membrane"/>
    <property type="evidence" value="ECO:0007669"/>
    <property type="project" value="TreeGrafter"/>
</dbReference>
<dbReference type="SMART" id="SM00388">
    <property type="entry name" value="HisKA"/>
    <property type="match status" value="1"/>
</dbReference>
<dbReference type="SMART" id="SM00387">
    <property type="entry name" value="HATPase_c"/>
    <property type="match status" value="1"/>
</dbReference>
<evidence type="ECO:0000256" key="3">
    <source>
        <dbReference type="ARBA" id="ARBA00012438"/>
    </source>
</evidence>
<evidence type="ECO:0000256" key="4">
    <source>
        <dbReference type="ARBA" id="ARBA00022553"/>
    </source>
</evidence>
<keyword evidence="5" id="KW-0808">Transferase</keyword>
<dbReference type="InterPro" id="IPR036890">
    <property type="entry name" value="HATPase_C_sf"/>
</dbReference>
<dbReference type="InterPro" id="IPR013727">
    <property type="entry name" value="2CSK_N"/>
</dbReference>
<name>A0A843S6S2_9BURK</name>
<evidence type="ECO:0000256" key="2">
    <source>
        <dbReference type="ARBA" id="ARBA00004370"/>
    </source>
</evidence>
<keyword evidence="10 11" id="KW-0472">Membrane</keyword>
<sequence>MNSIRLRLLKWLIGPILLINLAGGALTYMLAWLPAQLAFDQSLSDAAAALGARLAADQGKLRIDLPRQAEQVLRTDDSDAVYFVVRDEAGQAIAGDADFPPLSQAALGGAARAGKPAAAFDGSLRGEAVRGVALRLTLSVNADINAAPVHAYIGVAKTLRKRTQIRQAVVRALVLLESLFALACVGLIWFSVSNGLLPLNRLRAGLNARDGDDLEPIASAEVPYELEPVVAAFNGLLDKVSQGAQARQEFLANVAHQLRTPLAGLKTQLEWLGERHAGPETAPSLKLMLSATERMIRQTNQLLALARAEPGHFEKTRLEPVALNALVEDAVQSFVDQATLKSIDLGFDLQPVTVLGDRFLLRDLIDNLIDNAIRYTPARGTVTVACRPDGEGGWLTVEDNGPGIPPAKREQVFSRYVRLDDKTTGSGLGLAIVRDIATVHGASLAIADAAGGQGALFSVHFC</sequence>
<evidence type="ECO:0000256" key="7">
    <source>
        <dbReference type="ARBA" id="ARBA00022777"/>
    </source>
</evidence>
<dbReference type="InterPro" id="IPR036097">
    <property type="entry name" value="HisK_dim/P_sf"/>
</dbReference>
<feature type="domain" description="Histidine kinase" evidence="12">
    <location>
        <begin position="253"/>
        <end position="462"/>
    </location>
</feature>
<dbReference type="InterPro" id="IPR003660">
    <property type="entry name" value="HAMP_dom"/>
</dbReference>
<keyword evidence="8 11" id="KW-1133">Transmembrane helix</keyword>
<dbReference type="Proteomes" id="UP000444318">
    <property type="component" value="Unassembled WGS sequence"/>
</dbReference>
<reference evidence="14 15" key="1">
    <citation type="submission" date="2019-10" db="EMBL/GenBank/DDBJ databases">
        <title>Two novel species isolated from a subtropical stream in China.</title>
        <authorList>
            <person name="Lu H."/>
        </authorList>
    </citation>
    <scope>NUCLEOTIDE SEQUENCE [LARGE SCALE GENOMIC DNA]</scope>
    <source>
        <strain evidence="14 15">FT103W</strain>
    </source>
</reference>